<reference evidence="2" key="3">
    <citation type="submission" date="2020-06" db="EMBL/GenBank/DDBJ databases">
        <title>Helianthus annuus Genome sequencing and assembly Release 2.</title>
        <authorList>
            <person name="Gouzy J."/>
            <person name="Langlade N."/>
            <person name="Munos S."/>
        </authorList>
    </citation>
    <scope>NUCLEOTIDE SEQUENCE</scope>
    <source>
        <tissue evidence="2">Leaves</tissue>
    </source>
</reference>
<dbReference type="EMBL" id="CM007901">
    <property type="protein sequence ID" value="OTG05673.1"/>
    <property type="molecule type" value="Genomic_DNA"/>
</dbReference>
<accession>A0A251T4D3</accession>
<name>A0A251T4D3_HELAN</name>
<dbReference type="AlphaFoldDB" id="A0A251T4D3"/>
<keyword evidence="4" id="KW-1185">Reference proteome</keyword>
<dbReference type="Proteomes" id="UP000215914">
    <property type="component" value="Chromosome 12"/>
</dbReference>
<dbReference type="Gramene" id="mRNA:HanXRQr2_Chr12g0547131">
    <property type="protein sequence ID" value="mRNA:HanXRQr2_Chr12g0547131"/>
    <property type="gene ID" value="HanXRQr2_Chr12g0547131"/>
</dbReference>
<dbReference type="EMBL" id="MNCJ02000327">
    <property type="protein sequence ID" value="KAF5778408.1"/>
    <property type="molecule type" value="Genomic_DNA"/>
</dbReference>
<protein>
    <submittedName>
        <fullName evidence="2">Transcription factor interactor and regulator CCHC(Zn) family</fullName>
    </submittedName>
</protein>
<feature type="region of interest" description="Disordered" evidence="1">
    <location>
        <begin position="36"/>
        <end position="85"/>
    </location>
</feature>
<evidence type="ECO:0000256" key="1">
    <source>
        <dbReference type="SAM" id="MobiDB-lite"/>
    </source>
</evidence>
<dbReference type="InParanoid" id="A0A251T4D3"/>
<evidence type="ECO:0000313" key="2">
    <source>
        <dbReference type="EMBL" id="KAF5778408.1"/>
    </source>
</evidence>
<evidence type="ECO:0000313" key="4">
    <source>
        <dbReference type="Proteomes" id="UP000215914"/>
    </source>
</evidence>
<reference evidence="2 4" key="1">
    <citation type="journal article" date="2017" name="Nature">
        <title>The sunflower genome provides insights into oil metabolism, flowering and Asterid evolution.</title>
        <authorList>
            <person name="Badouin H."/>
            <person name="Gouzy J."/>
            <person name="Grassa C.J."/>
            <person name="Murat F."/>
            <person name="Staton S.E."/>
            <person name="Cottret L."/>
            <person name="Lelandais-Briere C."/>
            <person name="Owens G.L."/>
            <person name="Carrere S."/>
            <person name="Mayjonade B."/>
            <person name="Legrand L."/>
            <person name="Gill N."/>
            <person name="Kane N.C."/>
            <person name="Bowers J.E."/>
            <person name="Hubner S."/>
            <person name="Bellec A."/>
            <person name="Berard A."/>
            <person name="Berges H."/>
            <person name="Blanchet N."/>
            <person name="Boniface M.C."/>
            <person name="Brunel D."/>
            <person name="Catrice O."/>
            <person name="Chaidir N."/>
            <person name="Claudel C."/>
            <person name="Donnadieu C."/>
            <person name="Faraut T."/>
            <person name="Fievet G."/>
            <person name="Helmstetter N."/>
            <person name="King M."/>
            <person name="Knapp S.J."/>
            <person name="Lai Z."/>
            <person name="Le Paslier M.C."/>
            <person name="Lippi Y."/>
            <person name="Lorenzon L."/>
            <person name="Mandel J.R."/>
            <person name="Marage G."/>
            <person name="Marchand G."/>
            <person name="Marquand E."/>
            <person name="Bret-Mestries E."/>
            <person name="Morien E."/>
            <person name="Nambeesan S."/>
            <person name="Nguyen T."/>
            <person name="Pegot-Espagnet P."/>
            <person name="Pouilly N."/>
            <person name="Raftis F."/>
            <person name="Sallet E."/>
            <person name="Schiex T."/>
            <person name="Thomas J."/>
            <person name="Vandecasteele C."/>
            <person name="Vares D."/>
            <person name="Vear F."/>
            <person name="Vautrin S."/>
            <person name="Crespi M."/>
            <person name="Mangin B."/>
            <person name="Burke J.M."/>
            <person name="Salse J."/>
            <person name="Munos S."/>
            <person name="Vincourt P."/>
            <person name="Rieseberg L.H."/>
            <person name="Langlade N.B."/>
        </authorList>
    </citation>
    <scope>NUCLEOTIDE SEQUENCE [LARGE SCALE GENOMIC DNA]</scope>
    <source>
        <strain evidence="4">cv. SF193</strain>
        <tissue evidence="2">Leaves</tissue>
    </source>
</reference>
<sequence length="85" mass="8988">MVYGTCNRCGIGHIPSDCPNRDPATIRSRSQPSANYADWLTDTGSNSHAAPDLSSLGTAEPYTGGDSLHVGNGQVYTHYPPHGSK</sequence>
<gene>
    <name evidence="3" type="ORF">HannXRQ_Chr12g0376201</name>
    <name evidence="2" type="ORF">HanXRQr2_Chr12g0547131</name>
</gene>
<reference evidence="3" key="2">
    <citation type="submission" date="2017-02" db="EMBL/GenBank/DDBJ databases">
        <title>Sunflower complete genome.</title>
        <authorList>
            <person name="Langlade N."/>
            <person name="Munos S."/>
        </authorList>
    </citation>
    <scope>NUCLEOTIDE SEQUENCE [LARGE SCALE GENOMIC DNA]</scope>
    <source>
        <tissue evidence="3">Leaves</tissue>
    </source>
</reference>
<evidence type="ECO:0000313" key="3">
    <source>
        <dbReference type="EMBL" id="OTG05673.1"/>
    </source>
</evidence>
<organism evidence="3 4">
    <name type="scientific">Helianthus annuus</name>
    <name type="common">Common sunflower</name>
    <dbReference type="NCBI Taxonomy" id="4232"/>
    <lineage>
        <taxon>Eukaryota</taxon>
        <taxon>Viridiplantae</taxon>
        <taxon>Streptophyta</taxon>
        <taxon>Embryophyta</taxon>
        <taxon>Tracheophyta</taxon>
        <taxon>Spermatophyta</taxon>
        <taxon>Magnoliopsida</taxon>
        <taxon>eudicotyledons</taxon>
        <taxon>Gunneridae</taxon>
        <taxon>Pentapetalae</taxon>
        <taxon>asterids</taxon>
        <taxon>campanulids</taxon>
        <taxon>Asterales</taxon>
        <taxon>Asteraceae</taxon>
        <taxon>Asteroideae</taxon>
        <taxon>Heliantheae alliance</taxon>
        <taxon>Heliantheae</taxon>
        <taxon>Helianthus</taxon>
    </lineage>
</organism>
<proteinExistence type="predicted"/>